<protein>
    <submittedName>
        <fullName evidence="2">Uncharacterized protein</fullName>
    </submittedName>
</protein>
<evidence type="ECO:0000313" key="2">
    <source>
        <dbReference type="WBParaSite" id="nRc.2.0.1.t05656-RA"/>
    </source>
</evidence>
<reference evidence="2" key="1">
    <citation type="submission" date="2022-11" db="UniProtKB">
        <authorList>
            <consortium name="WormBaseParasite"/>
        </authorList>
    </citation>
    <scope>IDENTIFICATION</scope>
</reference>
<organism evidence="1 2">
    <name type="scientific">Romanomermis culicivorax</name>
    <name type="common">Nematode worm</name>
    <dbReference type="NCBI Taxonomy" id="13658"/>
    <lineage>
        <taxon>Eukaryota</taxon>
        <taxon>Metazoa</taxon>
        <taxon>Ecdysozoa</taxon>
        <taxon>Nematoda</taxon>
        <taxon>Enoplea</taxon>
        <taxon>Dorylaimia</taxon>
        <taxon>Mermithida</taxon>
        <taxon>Mermithoidea</taxon>
        <taxon>Mermithidae</taxon>
        <taxon>Romanomermis</taxon>
    </lineage>
</organism>
<dbReference type="AlphaFoldDB" id="A0A915HWE7"/>
<sequence>MEARVERETVEALNAFKIWFANEVNPWCKIHNLFCFSRSYNIPRQFPDDKVQLLLCDYAYAHLRFYANGWNCERLEGQGRCQHPY</sequence>
<dbReference type="WBParaSite" id="nRc.2.0.1.t05656-RA">
    <property type="protein sequence ID" value="nRc.2.0.1.t05656-RA"/>
    <property type="gene ID" value="nRc.2.0.1.g05656"/>
</dbReference>
<accession>A0A915HWE7</accession>
<name>A0A915HWE7_ROMCU</name>
<proteinExistence type="predicted"/>
<keyword evidence="1" id="KW-1185">Reference proteome</keyword>
<evidence type="ECO:0000313" key="1">
    <source>
        <dbReference type="Proteomes" id="UP000887565"/>
    </source>
</evidence>
<dbReference type="Proteomes" id="UP000887565">
    <property type="component" value="Unplaced"/>
</dbReference>